<reference evidence="1" key="1">
    <citation type="submission" date="2020-10" db="EMBL/GenBank/DDBJ databases">
        <title>High-Quality Genome Resource of Clonostachys rosea strain S41 by Oxford Nanopore Long-Read Sequencing.</title>
        <authorList>
            <person name="Wang H."/>
        </authorList>
    </citation>
    <scope>NUCLEOTIDE SEQUENCE</scope>
    <source>
        <strain evidence="1">S41</strain>
    </source>
</reference>
<evidence type="ECO:0000313" key="2">
    <source>
        <dbReference type="Proteomes" id="UP000616885"/>
    </source>
</evidence>
<dbReference type="EMBL" id="JADCTT010000019">
    <property type="protein sequence ID" value="KAF9742935.1"/>
    <property type="molecule type" value="Genomic_DNA"/>
</dbReference>
<dbReference type="AlphaFoldDB" id="A0A8H7K4F5"/>
<comment type="caution">
    <text evidence="1">The sequence shown here is derived from an EMBL/GenBank/DDBJ whole genome shotgun (WGS) entry which is preliminary data.</text>
</comment>
<proteinExistence type="predicted"/>
<protein>
    <submittedName>
        <fullName evidence="1">Uncharacterized protein</fullName>
    </submittedName>
</protein>
<evidence type="ECO:0000313" key="1">
    <source>
        <dbReference type="EMBL" id="KAF9742935.1"/>
    </source>
</evidence>
<sequence>MARQLTDANAPWGLVVYRGSLSNDEAWERMLVQIRRDVDAALEGQQEQAQRHDLVVVADRSRFDGKGPD</sequence>
<gene>
    <name evidence="1" type="ORF">IM811_007117</name>
</gene>
<accession>A0A8H7K4F5</accession>
<dbReference type="Proteomes" id="UP000616885">
    <property type="component" value="Unassembled WGS sequence"/>
</dbReference>
<organism evidence="1 2">
    <name type="scientific">Bionectria ochroleuca</name>
    <name type="common">Gliocladium roseum</name>
    <dbReference type="NCBI Taxonomy" id="29856"/>
    <lineage>
        <taxon>Eukaryota</taxon>
        <taxon>Fungi</taxon>
        <taxon>Dikarya</taxon>
        <taxon>Ascomycota</taxon>
        <taxon>Pezizomycotina</taxon>
        <taxon>Sordariomycetes</taxon>
        <taxon>Hypocreomycetidae</taxon>
        <taxon>Hypocreales</taxon>
        <taxon>Bionectriaceae</taxon>
        <taxon>Clonostachys</taxon>
    </lineage>
</organism>
<name>A0A8H7K4F5_BIOOC</name>